<comment type="caution">
    <text evidence="1">The sequence shown here is derived from an EMBL/GenBank/DDBJ whole genome shotgun (WGS) entry which is preliminary data.</text>
</comment>
<name>A0A1X0QGY2_9MICR</name>
<evidence type="ECO:0000313" key="1">
    <source>
        <dbReference type="EMBL" id="ORD99038.1"/>
    </source>
</evidence>
<reference evidence="1 2" key="1">
    <citation type="journal article" date="2017" name="Environ. Microbiol.">
        <title>Decay of the glycolytic pathway and adaptation to intranuclear parasitism within Enterocytozoonidae microsporidia.</title>
        <authorList>
            <person name="Wiredu Boakye D."/>
            <person name="Jaroenlak P."/>
            <person name="Prachumwat A."/>
            <person name="Williams T.A."/>
            <person name="Bateman K.S."/>
            <person name="Itsathitphaisarn O."/>
            <person name="Sritunyalucksana K."/>
            <person name="Paszkiewicz K.H."/>
            <person name="Moore K.A."/>
            <person name="Stentiford G.D."/>
            <person name="Williams B.A."/>
        </authorList>
    </citation>
    <scope>NUCLEOTIDE SEQUENCE [LARGE SCALE GENOMIC DNA]</scope>
    <source>
        <strain evidence="2">canceri</strain>
    </source>
</reference>
<accession>A0A1X0QGY2</accession>
<evidence type="ECO:0000313" key="2">
    <source>
        <dbReference type="Proteomes" id="UP000192501"/>
    </source>
</evidence>
<dbReference type="Proteomes" id="UP000192501">
    <property type="component" value="Unassembled WGS sequence"/>
</dbReference>
<proteinExistence type="predicted"/>
<protein>
    <submittedName>
        <fullName evidence="1">Uncharacterized protein</fullName>
    </submittedName>
</protein>
<dbReference type="AlphaFoldDB" id="A0A1X0QGY2"/>
<gene>
    <name evidence="1" type="ORF">A0H76_1514</name>
</gene>
<sequence>MKIIDLLQMSGLKHATENPLCLVSGGIIVQIDNTQNIESVWNKYKYVLNIHKSIVASKVNLLLKKLVWKNNLGFNKNFEELLIFLRL</sequence>
<organism evidence="1 2">
    <name type="scientific">Hepatospora eriocheir</name>
    <dbReference type="NCBI Taxonomy" id="1081669"/>
    <lineage>
        <taxon>Eukaryota</taxon>
        <taxon>Fungi</taxon>
        <taxon>Fungi incertae sedis</taxon>
        <taxon>Microsporidia</taxon>
        <taxon>Hepatosporidae</taxon>
        <taxon>Hepatospora</taxon>
    </lineage>
</organism>
<dbReference type="VEuPathDB" id="MicrosporidiaDB:A0H76_1514"/>
<dbReference type="VEuPathDB" id="MicrosporidiaDB:HERIO_1962"/>
<dbReference type="EMBL" id="LTAI01000322">
    <property type="protein sequence ID" value="ORD99038.1"/>
    <property type="molecule type" value="Genomic_DNA"/>
</dbReference>